<dbReference type="GeneID" id="65109416"/>
<evidence type="ECO:0000313" key="1">
    <source>
        <dbReference type="EMBL" id="SCN45961.1"/>
    </source>
</evidence>
<reference evidence="2" key="1">
    <citation type="submission" date="2016-09" db="EMBL/GenBank/DDBJ databases">
        <authorList>
            <person name="Kajsik M."/>
        </authorList>
    </citation>
    <scope>NUCLEOTIDE SEQUENCE [LARGE SCALE GENOMIC DNA]</scope>
</reference>
<organism evidence="1 2">
    <name type="scientific">Cronobacter phage Pet-CM3-4</name>
    <dbReference type="NCBI Taxonomy" id="1892569"/>
    <lineage>
        <taxon>Viruses</taxon>
        <taxon>Duplodnaviria</taxon>
        <taxon>Heunggongvirae</taxon>
        <taxon>Uroviricota</taxon>
        <taxon>Caudoviricetes</taxon>
        <taxon>Pantevenvirales</taxon>
        <taxon>Straboviridae</taxon>
        <taxon>Tevenvirinae</taxon>
        <taxon>Karamvirus</taxon>
        <taxon>Karamvirus petcm34</taxon>
    </lineage>
</organism>
<dbReference type="EMBL" id="LT614807">
    <property type="protein sequence ID" value="SCN45961.1"/>
    <property type="molecule type" value="Genomic_DNA"/>
</dbReference>
<keyword evidence="2" id="KW-1185">Reference proteome</keyword>
<protein>
    <submittedName>
        <fullName evidence="1">Uncharacterized protein</fullName>
    </submittedName>
</protein>
<proteinExistence type="predicted"/>
<name>A0A1D3RL28_9CAUD</name>
<dbReference type="Proteomes" id="UP000279601">
    <property type="component" value="Segment"/>
</dbReference>
<dbReference type="RefSeq" id="YP_010091883.1">
    <property type="nucleotide sequence ID" value="NC_055726.1"/>
</dbReference>
<evidence type="ECO:0000313" key="2">
    <source>
        <dbReference type="Proteomes" id="UP000279601"/>
    </source>
</evidence>
<sequence>MISIIVAALTNAGIIAETSDFAYVKFNRMSIDKNTQARYWAMVYDHNESQYILTEVLIDLETLEADFAGCPELEGEFEEVLEAYVAK</sequence>
<dbReference type="KEGG" id="vg:65109416"/>
<accession>A0A1D3RL28</accession>